<feature type="domain" description="Enolase C-terminal TIM barrel" evidence="16">
    <location>
        <begin position="143"/>
        <end position="429"/>
    </location>
</feature>
<dbReference type="InterPro" id="IPR020810">
    <property type="entry name" value="Enolase_C"/>
</dbReference>
<evidence type="ECO:0000256" key="5">
    <source>
        <dbReference type="ARBA" id="ARBA00022490"/>
    </source>
</evidence>
<comment type="subunit">
    <text evidence="12">Component of the RNA degradosome, a multiprotein complex involved in RNA processing and mRNA degradation.</text>
</comment>
<dbReference type="EMBL" id="RRCF01000001">
    <property type="protein sequence ID" value="RRJ23567.1"/>
    <property type="molecule type" value="Genomic_DNA"/>
</dbReference>
<evidence type="ECO:0000256" key="3">
    <source>
        <dbReference type="ARBA" id="ARBA00012058"/>
    </source>
</evidence>
<evidence type="ECO:0000256" key="2">
    <source>
        <dbReference type="ARBA" id="ARBA00009604"/>
    </source>
</evidence>
<feature type="binding site" evidence="14">
    <location>
        <position position="392"/>
    </location>
    <ligand>
        <name>substrate</name>
    </ligand>
</feature>
<dbReference type="PANTHER" id="PTHR11902">
    <property type="entry name" value="ENOLASE"/>
    <property type="match status" value="1"/>
</dbReference>
<dbReference type="EC" id="4.2.1.11" evidence="3 12"/>
<dbReference type="InterPro" id="IPR036849">
    <property type="entry name" value="Enolase-like_C_sf"/>
</dbReference>
<dbReference type="PIRSF" id="PIRSF001400">
    <property type="entry name" value="Enolase"/>
    <property type="match status" value="1"/>
</dbReference>
<keyword evidence="5 12" id="KW-0963">Cytoplasm</keyword>
<comment type="pathway">
    <text evidence="1 12">Carbohydrate degradation; glycolysis; pyruvate from D-glyceraldehyde 3-phosphate: step 4/5.</text>
</comment>
<gene>
    <name evidence="12" type="primary">eno</name>
    <name evidence="18" type="ORF">EIK76_05750</name>
</gene>
<dbReference type="OrthoDB" id="9804716at2"/>
<organism evidence="18 19">
    <name type="scientific">Rheinheimera mesophila</name>
    <dbReference type="NCBI Taxonomy" id="1547515"/>
    <lineage>
        <taxon>Bacteria</taxon>
        <taxon>Pseudomonadati</taxon>
        <taxon>Pseudomonadota</taxon>
        <taxon>Gammaproteobacteria</taxon>
        <taxon>Chromatiales</taxon>
        <taxon>Chromatiaceae</taxon>
        <taxon>Rheinheimera</taxon>
    </lineage>
</organism>
<evidence type="ECO:0000256" key="7">
    <source>
        <dbReference type="ARBA" id="ARBA00022723"/>
    </source>
</evidence>
<keyword evidence="10 12" id="KW-0456">Lyase</keyword>
<dbReference type="SUPFAM" id="SSF54826">
    <property type="entry name" value="Enolase N-terminal domain-like"/>
    <property type="match status" value="1"/>
</dbReference>
<dbReference type="SUPFAM" id="SSF51604">
    <property type="entry name" value="Enolase C-terminal domain-like"/>
    <property type="match status" value="1"/>
</dbReference>
<feature type="binding site" evidence="12">
    <location>
        <position position="341"/>
    </location>
    <ligand>
        <name>(2R)-2-phosphoglycerate</name>
        <dbReference type="ChEBI" id="CHEBI:58289"/>
    </ligand>
</feature>
<dbReference type="SMART" id="SM01193">
    <property type="entry name" value="Enolase_N"/>
    <property type="match status" value="1"/>
</dbReference>
<feature type="binding site" evidence="14">
    <location>
        <position position="316"/>
    </location>
    <ligand>
        <name>substrate</name>
    </ligand>
</feature>
<comment type="similarity">
    <text evidence="2 12">Belongs to the enolase family.</text>
</comment>
<keyword evidence="9 12" id="KW-0324">Glycolysis</keyword>
<dbReference type="GO" id="GO:0005576">
    <property type="term" value="C:extracellular region"/>
    <property type="evidence" value="ECO:0007669"/>
    <property type="project" value="UniProtKB-SubCell"/>
</dbReference>
<dbReference type="InterPro" id="IPR000941">
    <property type="entry name" value="Enolase"/>
</dbReference>
<evidence type="ECO:0000259" key="16">
    <source>
        <dbReference type="SMART" id="SM01192"/>
    </source>
</evidence>
<dbReference type="HAMAP" id="MF_00318">
    <property type="entry name" value="Enolase"/>
    <property type="match status" value="1"/>
</dbReference>
<dbReference type="SFLD" id="SFLDS00001">
    <property type="entry name" value="Enolase"/>
    <property type="match status" value="1"/>
</dbReference>
<keyword evidence="6 12" id="KW-0964">Secreted</keyword>
<feature type="binding site" evidence="12 15">
    <location>
        <position position="316"/>
    </location>
    <ligand>
        <name>Mg(2+)</name>
        <dbReference type="ChEBI" id="CHEBI:18420"/>
    </ligand>
</feature>
<keyword evidence="19" id="KW-1185">Reference proteome</keyword>
<feature type="active site" description="Proton acceptor" evidence="12 13">
    <location>
        <position position="341"/>
    </location>
</feature>
<feature type="binding site" evidence="14">
    <location>
        <position position="168"/>
    </location>
    <ligand>
        <name>substrate</name>
    </ligand>
</feature>
<accession>A0A3P3QQU9</accession>
<protein>
    <recommendedName>
        <fullName evidence="4 12">Enolase</fullName>
        <ecNumber evidence="3 12">4.2.1.11</ecNumber>
    </recommendedName>
    <alternativeName>
        <fullName evidence="12">2-phospho-D-glycerate hydro-lyase</fullName>
    </alternativeName>
    <alternativeName>
        <fullName evidence="12">2-phosphoglycerate dehydratase</fullName>
    </alternativeName>
</protein>
<dbReference type="Pfam" id="PF00113">
    <property type="entry name" value="Enolase_C"/>
    <property type="match status" value="1"/>
</dbReference>
<evidence type="ECO:0000256" key="14">
    <source>
        <dbReference type="PIRSR" id="PIRSR001400-2"/>
    </source>
</evidence>
<dbReference type="GO" id="GO:0006096">
    <property type="term" value="P:glycolytic process"/>
    <property type="evidence" value="ECO:0007669"/>
    <property type="project" value="UniProtKB-UniRule"/>
</dbReference>
<evidence type="ECO:0000256" key="13">
    <source>
        <dbReference type="PIRSR" id="PIRSR001400-1"/>
    </source>
</evidence>
<dbReference type="Pfam" id="PF03952">
    <property type="entry name" value="Enolase_N"/>
    <property type="match status" value="1"/>
</dbReference>
<comment type="catalytic activity">
    <reaction evidence="12">
        <text>(2R)-2-phosphoglycerate = phosphoenolpyruvate + H2O</text>
        <dbReference type="Rhea" id="RHEA:10164"/>
        <dbReference type="ChEBI" id="CHEBI:15377"/>
        <dbReference type="ChEBI" id="CHEBI:58289"/>
        <dbReference type="ChEBI" id="CHEBI:58702"/>
        <dbReference type="EC" id="4.2.1.11"/>
    </reaction>
</comment>
<dbReference type="SMART" id="SM01192">
    <property type="entry name" value="Enolase_C"/>
    <property type="match status" value="1"/>
</dbReference>
<dbReference type="GO" id="GO:0000287">
    <property type="term" value="F:magnesium ion binding"/>
    <property type="evidence" value="ECO:0007669"/>
    <property type="project" value="UniProtKB-UniRule"/>
</dbReference>
<feature type="binding site" evidence="12">
    <location>
        <position position="370"/>
    </location>
    <ligand>
        <name>(2R)-2-phosphoglycerate</name>
        <dbReference type="ChEBI" id="CHEBI:58289"/>
    </ligand>
</feature>
<evidence type="ECO:0000256" key="10">
    <source>
        <dbReference type="ARBA" id="ARBA00023239"/>
    </source>
</evidence>
<evidence type="ECO:0000256" key="6">
    <source>
        <dbReference type="ARBA" id="ARBA00022525"/>
    </source>
</evidence>
<keyword evidence="18" id="KW-0670">Pyruvate</keyword>
<feature type="active site" description="Proton donor" evidence="12 13">
    <location>
        <position position="209"/>
    </location>
</feature>
<dbReference type="AlphaFoldDB" id="A0A3P3QQU9"/>
<dbReference type="SFLD" id="SFLDG00178">
    <property type="entry name" value="enolase"/>
    <property type="match status" value="1"/>
</dbReference>
<feature type="domain" description="Enolase N-terminal" evidence="17">
    <location>
        <begin position="4"/>
        <end position="134"/>
    </location>
</feature>
<dbReference type="CDD" id="cd03313">
    <property type="entry name" value="enolase"/>
    <property type="match status" value="1"/>
</dbReference>
<evidence type="ECO:0000256" key="8">
    <source>
        <dbReference type="ARBA" id="ARBA00022842"/>
    </source>
</evidence>
<feature type="binding site" evidence="12 15">
    <location>
        <position position="246"/>
    </location>
    <ligand>
        <name>Mg(2+)</name>
        <dbReference type="ChEBI" id="CHEBI:18420"/>
    </ligand>
</feature>
<sequence>MSEIVNIIAREIMDSRGNPTVEADVFLASGAMGRGCAPSGASTGTREALELRDGDKSRYLGKGVRTAVANIDGPIKAALLGKNAYKQAEIDQIMIDLDGTESKSKLGANAILAVSLAVARAAAADKKIPLYQHIADLNGTPGVYSMPVPMMNIINGGEHADNNVDIQEFMVQPVGAKTFAEALRMGAEIFHQLKKELHSQGLNTAVGDEGGFAPDLKSNEEALTVISKAVAAAGYELNKDITLALDCAASEFYVDGKYKLSGEGKEFTSYEFNDFLAGLATRFPIVSIEDGLDESDWDGWKDLTNKIGSKVQLVGDDLFVTNTKILTRGIEQGIGNSILIKFNQIGSLTETLAAIKMAKDAGFTAVISHRSGETEDAFIADLAVGTAAGQIKTGSLCRSDRVSKYNQLLRIEQELGAKAPYRGRVEIKGQA</sequence>
<evidence type="ECO:0000256" key="9">
    <source>
        <dbReference type="ARBA" id="ARBA00023152"/>
    </source>
</evidence>
<comment type="caution">
    <text evidence="18">The sequence shown here is derived from an EMBL/GenBank/DDBJ whole genome shotgun (WGS) entry which is preliminary data.</text>
</comment>
<dbReference type="InterPro" id="IPR020811">
    <property type="entry name" value="Enolase_N"/>
</dbReference>
<evidence type="ECO:0000256" key="15">
    <source>
        <dbReference type="PIRSR" id="PIRSR001400-3"/>
    </source>
</evidence>
<name>A0A3P3QQU9_9GAMM</name>
<keyword evidence="7 12" id="KW-0479">Metal-binding</keyword>
<keyword evidence="8 12" id="KW-0460">Magnesium</keyword>
<dbReference type="NCBIfam" id="TIGR01060">
    <property type="entry name" value="eno"/>
    <property type="match status" value="1"/>
</dbReference>
<dbReference type="InterPro" id="IPR029017">
    <property type="entry name" value="Enolase-like_N"/>
</dbReference>
<feature type="binding site" evidence="12">
    <location>
        <position position="167"/>
    </location>
    <ligand>
        <name>(2R)-2-phosphoglycerate</name>
        <dbReference type="ChEBI" id="CHEBI:58289"/>
    </ligand>
</feature>
<dbReference type="PROSITE" id="PS00164">
    <property type="entry name" value="ENOLASE"/>
    <property type="match status" value="1"/>
</dbReference>
<dbReference type="RefSeq" id="WP_046518239.1">
    <property type="nucleotide sequence ID" value="NZ_LAVS01000001.1"/>
</dbReference>
<feature type="binding site" evidence="12">
    <location>
        <position position="371"/>
    </location>
    <ligand>
        <name>(2R)-2-phosphoglycerate</name>
        <dbReference type="ChEBI" id="CHEBI:58289"/>
    </ligand>
</feature>
<dbReference type="GO" id="GO:0004634">
    <property type="term" value="F:phosphopyruvate hydratase activity"/>
    <property type="evidence" value="ECO:0007669"/>
    <property type="project" value="UniProtKB-UniRule"/>
</dbReference>
<reference evidence="18 19" key="1">
    <citation type="submission" date="2018-11" db="EMBL/GenBank/DDBJ databases">
        <title>Draft genome analysis of Rheinheimera mesophila isolated from an industrial waste site.</title>
        <authorList>
            <person name="Yu Q."/>
            <person name="Qi Y."/>
            <person name="Zhang H."/>
            <person name="Lu Y."/>
            <person name="Pu J."/>
        </authorList>
    </citation>
    <scope>NUCLEOTIDE SEQUENCE [LARGE SCALE GENOMIC DNA]</scope>
    <source>
        <strain evidence="18 19">IITR13</strain>
    </source>
</reference>
<dbReference type="InterPro" id="IPR020809">
    <property type="entry name" value="Enolase_CS"/>
</dbReference>
<comment type="subcellular location">
    <subcellularLocation>
        <location evidence="12">Cytoplasm</location>
    </subcellularLocation>
    <subcellularLocation>
        <location evidence="12">Secreted</location>
    </subcellularLocation>
    <subcellularLocation>
        <location evidence="12">Cell surface</location>
    </subcellularLocation>
    <text evidence="12">Fractions of enolase are present in both the cytoplasm and on the cell surface.</text>
</comment>
<dbReference type="FunFam" id="3.30.390.10:FF:000001">
    <property type="entry name" value="Enolase"/>
    <property type="match status" value="1"/>
</dbReference>
<feature type="binding site" evidence="14">
    <location>
        <position position="159"/>
    </location>
    <ligand>
        <name>substrate</name>
    </ligand>
</feature>
<evidence type="ECO:0000313" key="19">
    <source>
        <dbReference type="Proteomes" id="UP000276260"/>
    </source>
</evidence>
<feature type="binding site" evidence="14">
    <location>
        <position position="289"/>
    </location>
    <ligand>
        <name>substrate</name>
    </ligand>
</feature>
<comment type="cofactor">
    <cofactor evidence="12">
        <name>Mg(2+)</name>
        <dbReference type="ChEBI" id="CHEBI:18420"/>
    </cofactor>
    <text evidence="12">Binds a second Mg(2+) ion via substrate during catalysis.</text>
</comment>
<evidence type="ECO:0000256" key="11">
    <source>
        <dbReference type="ARBA" id="ARBA00045763"/>
    </source>
</evidence>
<evidence type="ECO:0000256" key="4">
    <source>
        <dbReference type="ARBA" id="ARBA00017068"/>
    </source>
</evidence>
<dbReference type="GO" id="GO:0009986">
    <property type="term" value="C:cell surface"/>
    <property type="evidence" value="ECO:0007669"/>
    <property type="project" value="UniProtKB-SubCell"/>
</dbReference>
<dbReference type="FunFam" id="3.20.20.120:FF:000001">
    <property type="entry name" value="Enolase"/>
    <property type="match status" value="1"/>
</dbReference>
<comment type="cofactor">
    <cofactor evidence="15">
        <name>Mg(2+)</name>
        <dbReference type="ChEBI" id="CHEBI:18420"/>
    </cofactor>
    <text evidence="15">Mg(2+) is required for catalysis and for stabilizing the dimer.</text>
</comment>
<dbReference type="Gene3D" id="3.20.20.120">
    <property type="entry name" value="Enolase-like C-terminal domain"/>
    <property type="match status" value="1"/>
</dbReference>
<dbReference type="PRINTS" id="PR00148">
    <property type="entry name" value="ENOLASE"/>
</dbReference>
<dbReference type="Gene3D" id="3.30.390.10">
    <property type="entry name" value="Enolase-like, N-terminal domain"/>
    <property type="match status" value="1"/>
</dbReference>
<comment type="function">
    <text evidence="11 12">Catalyzes the reversible conversion of 2-phosphoglycerate (2-PG) into phosphoenolpyruvate (PEP). It is essential for the degradation of carbohydrates via glycolysis.</text>
</comment>
<evidence type="ECO:0000256" key="12">
    <source>
        <dbReference type="HAMAP-Rule" id="MF_00318"/>
    </source>
</evidence>
<dbReference type="SFLD" id="SFLDF00002">
    <property type="entry name" value="enolase"/>
    <property type="match status" value="1"/>
</dbReference>
<evidence type="ECO:0000313" key="18">
    <source>
        <dbReference type="EMBL" id="RRJ23567.1"/>
    </source>
</evidence>
<evidence type="ECO:0000256" key="1">
    <source>
        <dbReference type="ARBA" id="ARBA00005031"/>
    </source>
</evidence>
<feature type="binding site" evidence="12">
    <location>
        <position position="392"/>
    </location>
    <ligand>
        <name>(2R)-2-phosphoglycerate</name>
        <dbReference type="ChEBI" id="CHEBI:58289"/>
    </ligand>
</feature>
<proteinExistence type="inferred from homology"/>
<dbReference type="UniPathway" id="UPA00109">
    <property type="reaction ID" value="UER00187"/>
</dbReference>
<dbReference type="Proteomes" id="UP000276260">
    <property type="component" value="Unassembled WGS sequence"/>
</dbReference>
<evidence type="ECO:0000259" key="17">
    <source>
        <dbReference type="SMART" id="SM01193"/>
    </source>
</evidence>
<feature type="binding site" evidence="14">
    <location>
        <begin position="368"/>
        <end position="371"/>
    </location>
    <ligand>
        <name>substrate</name>
    </ligand>
</feature>
<dbReference type="GO" id="GO:0000015">
    <property type="term" value="C:phosphopyruvate hydratase complex"/>
    <property type="evidence" value="ECO:0007669"/>
    <property type="project" value="InterPro"/>
</dbReference>
<dbReference type="PANTHER" id="PTHR11902:SF1">
    <property type="entry name" value="ENOLASE"/>
    <property type="match status" value="1"/>
</dbReference>
<feature type="binding site" evidence="12 15">
    <location>
        <position position="289"/>
    </location>
    <ligand>
        <name>Mg(2+)</name>
        <dbReference type="ChEBI" id="CHEBI:18420"/>
    </ligand>
</feature>